<keyword evidence="1" id="KW-0812">Transmembrane</keyword>
<evidence type="ECO:0000313" key="2">
    <source>
        <dbReference type="EMBL" id="KKL48654.1"/>
    </source>
</evidence>
<organism evidence="2">
    <name type="scientific">marine sediment metagenome</name>
    <dbReference type="NCBI Taxonomy" id="412755"/>
    <lineage>
        <taxon>unclassified sequences</taxon>
        <taxon>metagenomes</taxon>
        <taxon>ecological metagenomes</taxon>
    </lineage>
</organism>
<feature type="transmembrane region" description="Helical" evidence="1">
    <location>
        <begin position="12"/>
        <end position="30"/>
    </location>
</feature>
<comment type="caution">
    <text evidence="2">The sequence shown here is derived from an EMBL/GenBank/DDBJ whole genome shotgun (WGS) entry which is preliminary data.</text>
</comment>
<sequence length="89" mass="10493">MPKQNKEDEISLYGLLGLIVGINIFILINPLILRNMIFLIIFWLIFLFVIYKCISFIVEHKKYKHAFIVMISTYSITIISAIIRVLIKY</sequence>
<name>A0A0F9CHP2_9ZZZZ</name>
<reference evidence="2" key="1">
    <citation type="journal article" date="2015" name="Nature">
        <title>Complex archaea that bridge the gap between prokaryotes and eukaryotes.</title>
        <authorList>
            <person name="Spang A."/>
            <person name="Saw J.H."/>
            <person name="Jorgensen S.L."/>
            <person name="Zaremba-Niedzwiedzka K."/>
            <person name="Martijn J."/>
            <person name="Lind A.E."/>
            <person name="van Eijk R."/>
            <person name="Schleper C."/>
            <person name="Guy L."/>
            <person name="Ettema T.J."/>
        </authorList>
    </citation>
    <scope>NUCLEOTIDE SEQUENCE</scope>
</reference>
<keyword evidence="1" id="KW-1133">Transmembrane helix</keyword>
<feature type="transmembrane region" description="Helical" evidence="1">
    <location>
        <begin position="66"/>
        <end position="87"/>
    </location>
</feature>
<keyword evidence="1" id="KW-0472">Membrane</keyword>
<evidence type="ECO:0000256" key="1">
    <source>
        <dbReference type="SAM" id="Phobius"/>
    </source>
</evidence>
<proteinExistence type="predicted"/>
<protein>
    <submittedName>
        <fullName evidence="2">Uncharacterized protein</fullName>
    </submittedName>
</protein>
<dbReference type="EMBL" id="LAZR01033242">
    <property type="protein sequence ID" value="KKL48654.1"/>
    <property type="molecule type" value="Genomic_DNA"/>
</dbReference>
<accession>A0A0F9CHP2</accession>
<feature type="transmembrane region" description="Helical" evidence="1">
    <location>
        <begin position="36"/>
        <end position="54"/>
    </location>
</feature>
<dbReference type="AlphaFoldDB" id="A0A0F9CHP2"/>
<gene>
    <name evidence="2" type="ORF">LCGC14_2323370</name>
</gene>